<gene>
    <name evidence="2" type="ORF">CDQ92_01760</name>
</gene>
<evidence type="ECO:0000256" key="1">
    <source>
        <dbReference type="SAM" id="SignalP"/>
    </source>
</evidence>
<keyword evidence="1" id="KW-0732">Signal</keyword>
<name>A0A246K1U8_9SPHN</name>
<reference evidence="2 3" key="1">
    <citation type="journal article" date="2010" name="Int. J. Syst. Evol. Microbiol.">
        <title>Sphingopyxis bauzanensis sp. nov., a psychrophilic bacterium isolated from soil.</title>
        <authorList>
            <person name="Zhang D.C."/>
            <person name="Liu H.C."/>
            <person name="Xin Y.H."/>
            <person name="Zhou Y.G."/>
            <person name="Schinner F."/>
            <person name="Margesin R."/>
        </authorList>
    </citation>
    <scope>NUCLEOTIDE SEQUENCE [LARGE SCALE GENOMIC DNA]</scope>
    <source>
        <strain evidence="2 3">DSM 22271</strain>
    </source>
</reference>
<proteinExistence type="predicted"/>
<dbReference type="AlphaFoldDB" id="A0A246K1U8"/>
<dbReference type="EMBL" id="NISK01000001">
    <property type="protein sequence ID" value="OWQ98937.1"/>
    <property type="molecule type" value="Genomic_DNA"/>
</dbReference>
<feature type="chain" id="PRO_5012037993" evidence="1">
    <location>
        <begin position="23"/>
        <end position="250"/>
    </location>
</feature>
<evidence type="ECO:0000313" key="2">
    <source>
        <dbReference type="EMBL" id="OWQ98937.1"/>
    </source>
</evidence>
<accession>A0A246K1U8</accession>
<feature type="signal peptide" evidence="1">
    <location>
        <begin position="1"/>
        <end position="22"/>
    </location>
</feature>
<evidence type="ECO:0000313" key="3">
    <source>
        <dbReference type="Proteomes" id="UP000197361"/>
    </source>
</evidence>
<protein>
    <submittedName>
        <fullName evidence="2">Uncharacterized protein</fullName>
    </submittedName>
</protein>
<organism evidence="2 3">
    <name type="scientific">Sphingopyxis bauzanensis</name>
    <dbReference type="NCBI Taxonomy" id="651663"/>
    <lineage>
        <taxon>Bacteria</taxon>
        <taxon>Pseudomonadati</taxon>
        <taxon>Pseudomonadota</taxon>
        <taxon>Alphaproteobacteria</taxon>
        <taxon>Sphingomonadales</taxon>
        <taxon>Sphingomonadaceae</taxon>
        <taxon>Sphingopyxis</taxon>
    </lineage>
</organism>
<dbReference type="Proteomes" id="UP000197361">
    <property type="component" value="Unassembled WGS sequence"/>
</dbReference>
<sequence>MMLRGKWLVTGLLMAAAPLAGCRDNPEAKSELGPLDDGLTNADPAIKGALEDKIMVDPKLAGQANQNAVGPGNRPVDGGVPGVAGGKAATVAEAAAALKAGKLLAAPKALPMEAGCDGCEAKPRPVTIGALARDQQKGGGCDAKLTYGNAWAERLPSAFKVYPRATLREAAGVAGGMCNIRVVNFQTAASIQGVFDYYHTMAIRAGYTSDHRVNGNEHMLGGTKGDLAYIIMARRDGGMTDVDLVASGGK</sequence>
<keyword evidence="3" id="KW-1185">Reference proteome</keyword>
<dbReference type="OrthoDB" id="7405225at2"/>
<dbReference type="RefSeq" id="WP_088439530.1">
    <property type="nucleotide sequence ID" value="NZ_BMMC01000024.1"/>
</dbReference>
<comment type="caution">
    <text evidence="2">The sequence shown here is derived from an EMBL/GenBank/DDBJ whole genome shotgun (WGS) entry which is preliminary data.</text>
</comment>